<organism evidence="3 4">
    <name type="scientific">Candidatus Falkowbacteria bacterium RIFOXYC2_FULL_36_12</name>
    <dbReference type="NCBI Taxonomy" id="1798002"/>
    <lineage>
        <taxon>Bacteria</taxon>
        <taxon>Candidatus Falkowiibacteriota</taxon>
    </lineage>
</organism>
<dbReference type="AlphaFoldDB" id="A0A1F5T098"/>
<evidence type="ECO:0008006" key="5">
    <source>
        <dbReference type="Google" id="ProtNLM"/>
    </source>
</evidence>
<sequence length="263" mass="27018">MKKVFLALIVLLSLIIAPSQVLAVSAGNACTGGPGNGNCDAGLFCGVLNECEPKIITGGSLNCFENFECQSNNCNPESNECEAATTPTPTDVCTADTDCPSNKYCLIAGDGTTSCVNKLANGATGCFRNSNCVSNNCDLATATCQAATGAPTPPVGSTTPLGAETTPAIEAETETETTRLVNPLGTDSLQVIIGRVIRFFIGIAGTTALAVLVYGGIILLISGGRDTYIKKGRNAVIYSVLGLAIIFSSYILVKFIIAALSQA</sequence>
<accession>A0A1F5T098</accession>
<dbReference type="STRING" id="1798002.A2478_05415"/>
<protein>
    <recommendedName>
        <fullName evidence="5">Dickkopf N-terminal cysteine-rich domain-containing protein</fullName>
    </recommendedName>
</protein>
<keyword evidence="1" id="KW-1133">Transmembrane helix</keyword>
<comment type="caution">
    <text evidence="3">The sequence shown here is derived from an EMBL/GenBank/DDBJ whole genome shotgun (WGS) entry which is preliminary data.</text>
</comment>
<dbReference type="EMBL" id="MFGJ01000007">
    <property type="protein sequence ID" value="OGF31891.1"/>
    <property type="molecule type" value="Genomic_DNA"/>
</dbReference>
<keyword evidence="1" id="KW-0812">Transmembrane</keyword>
<name>A0A1F5T098_9BACT</name>
<feature type="signal peptide" evidence="2">
    <location>
        <begin position="1"/>
        <end position="23"/>
    </location>
</feature>
<keyword evidence="1" id="KW-0472">Membrane</keyword>
<proteinExistence type="predicted"/>
<dbReference type="Pfam" id="PF18895">
    <property type="entry name" value="T4SS_pilin"/>
    <property type="match status" value="1"/>
</dbReference>
<feature type="transmembrane region" description="Helical" evidence="1">
    <location>
        <begin position="235"/>
        <end position="260"/>
    </location>
</feature>
<reference evidence="3 4" key="1">
    <citation type="journal article" date="2016" name="Nat. Commun.">
        <title>Thousands of microbial genomes shed light on interconnected biogeochemical processes in an aquifer system.</title>
        <authorList>
            <person name="Anantharaman K."/>
            <person name="Brown C.T."/>
            <person name="Hug L.A."/>
            <person name="Sharon I."/>
            <person name="Castelle C.J."/>
            <person name="Probst A.J."/>
            <person name="Thomas B.C."/>
            <person name="Singh A."/>
            <person name="Wilkins M.J."/>
            <person name="Karaoz U."/>
            <person name="Brodie E.L."/>
            <person name="Williams K.H."/>
            <person name="Hubbard S.S."/>
            <person name="Banfield J.F."/>
        </authorList>
    </citation>
    <scope>NUCLEOTIDE SEQUENCE [LARGE SCALE GENOMIC DNA]</scope>
</reference>
<keyword evidence="2" id="KW-0732">Signal</keyword>
<evidence type="ECO:0000256" key="2">
    <source>
        <dbReference type="SAM" id="SignalP"/>
    </source>
</evidence>
<feature type="transmembrane region" description="Helical" evidence="1">
    <location>
        <begin position="199"/>
        <end position="223"/>
    </location>
</feature>
<feature type="chain" id="PRO_5009521326" description="Dickkopf N-terminal cysteine-rich domain-containing protein" evidence="2">
    <location>
        <begin position="24"/>
        <end position="263"/>
    </location>
</feature>
<gene>
    <name evidence="3" type="ORF">A2478_05415</name>
</gene>
<evidence type="ECO:0000313" key="3">
    <source>
        <dbReference type="EMBL" id="OGF31891.1"/>
    </source>
</evidence>
<dbReference type="Proteomes" id="UP000179001">
    <property type="component" value="Unassembled WGS sequence"/>
</dbReference>
<dbReference type="InterPro" id="IPR043993">
    <property type="entry name" value="T4SS_pilin"/>
</dbReference>
<evidence type="ECO:0000313" key="4">
    <source>
        <dbReference type="Proteomes" id="UP000179001"/>
    </source>
</evidence>
<evidence type="ECO:0000256" key="1">
    <source>
        <dbReference type="SAM" id="Phobius"/>
    </source>
</evidence>